<dbReference type="eggNOG" id="COG1619">
    <property type="taxonomic scope" value="Bacteria"/>
</dbReference>
<dbReference type="InterPro" id="IPR027478">
    <property type="entry name" value="LdcA_N"/>
</dbReference>
<dbReference type="GO" id="GO:0006508">
    <property type="term" value="P:proteolysis"/>
    <property type="evidence" value="ECO:0007669"/>
    <property type="project" value="UniProtKB-KW"/>
</dbReference>
<dbReference type="InterPro" id="IPR029062">
    <property type="entry name" value="Class_I_gatase-like"/>
</dbReference>
<name>E0RVS6_BUTPB</name>
<feature type="domain" description="LD-carboxypeptidase N-terminal" evidence="6">
    <location>
        <begin position="13"/>
        <end position="129"/>
    </location>
</feature>
<dbReference type="PANTHER" id="PTHR30237:SF2">
    <property type="entry name" value="MUREIN TETRAPEPTIDE CARBOXYPEPTIDASE"/>
    <property type="match status" value="1"/>
</dbReference>
<organism evidence="8 9">
    <name type="scientific">Butyrivibrio proteoclasticus (strain ATCC 51982 / DSM 14932 / B316)</name>
    <name type="common">Clostridium proteoclasticum</name>
    <dbReference type="NCBI Taxonomy" id="515622"/>
    <lineage>
        <taxon>Bacteria</taxon>
        <taxon>Bacillati</taxon>
        <taxon>Bacillota</taxon>
        <taxon>Clostridia</taxon>
        <taxon>Lachnospirales</taxon>
        <taxon>Lachnospiraceae</taxon>
        <taxon>Butyrivibrio</taxon>
    </lineage>
</organism>
<evidence type="ECO:0000256" key="5">
    <source>
        <dbReference type="ARBA" id="ARBA00022825"/>
    </source>
</evidence>
<dbReference type="PANTHER" id="PTHR30237">
    <property type="entry name" value="MURAMOYLTETRAPEPTIDE CARBOXYPEPTIDASE"/>
    <property type="match status" value="1"/>
</dbReference>
<evidence type="ECO:0000259" key="6">
    <source>
        <dbReference type="Pfam" id="PF02016"/>
    </source>
</evidence>
<proteinExistence type="inferred from homology"/>
<dbReference type="EC" id="3.4.17.13" evidence="8"/>
<keyword evidence="9" id="KW-1185">Reference proteome</keyword>
<feature type="domain" description="LD-carboxypeptidase C-terminal" evidence="7">
    <location>
        <begin position="209"/>
        <end position="331"/>
    </location>
</feature>
<keyword evidence="5" id="KW-0720">Serine protease</keyword>
<dbReference type="EMBL" id="CP001810">
    <property type="protein sequence ID" value="ADL35234.1"/>
    <property type="molecule type" value="Genomic_DNA"/>
</dbReference>
<reference evidence="8 9" key="1">
    <citation type="journal article" date="2010" name="PLoS ONE">
        <title>The glycobiome of the rumen bacterium Butyrivibrio proteoclasticus B316(T) highlights adaptation to a polysaccharide-rich environment.</title>
        <authorList>
            <person name="Kelly W.J."/>
            <person name="Leahy S.C."/>
            <person name="Altermann E."/>
            <person name="Yeoman C.J."/>
            <person name="Dunne J.C."/>
            <person name="Kong Z."/>
            <person name="Pacheco D.M."/>
            <person name="Li D."/>
            <person name="Noel S.J."/>
            <person name="Moon C.D."/>
            <person name="Cookson A.L."/>
            <person name="Attwood G.T."/>
        </authorList>
    </citation>
    <scope>NUCLEOTIDE SEQUENCE [LARGE SCALE GENOMIC DNA]</scope>
    <source>
        <strain evidence="9">ATCC 51982 / DSM 14932 / B316</strain>
    </source>
</reference>
<dbReference type="KEGG" id="bpb:bpr_I2501"/>
<dbReference type="InterPro" id="IPR040921">
    <property type="entry name" value="Peptidase_S66C"/>
</dbReference>
<dbReference type="PIRSF" id="PIRSF028757">
    <property type="entry name" value="LD-carboxypeptidase"/>
    <property type="match status" value="1"/>
</dbReference>
<evidence type="ECO:0000256" key="4">
    <source>
        <dbReference type="ARBA" id="ARBA00022801"/>
    </source>
</evidence>
<dbReference type="AlphaFoldDB" id="E0RVS6"/>
<dbReference type="GO" id="GO:0106415">
    <property type="term" value="F:muramoyltetrapeptide carboxypeptidase activity"/>
    <property type="evidence" value="ECO:0007669"/>
    <property type="project" value="UniProtKB-EC"/>
</dbReference>
<dbReference type="HOGENOM" id="CLU_034346_1_1_9"/>
<evidence type="ECO:0000313" key="9">
    <source>
        <dbReference type="Proteomes" id="UP000001299"/>
    </source>
</evidence>
<evidence type="ECO:0000313" key="8">
    <source>
        <dbReference type="EMBL" id="ADL35234.1"/>
    </source>
</evidence>
<keyword evidence="4 8" id="KW-0378">Hydrolase</keyword>
<gene>
    <name evidence="8" type="ordered locus">bpr_I2501</name>
</gene>
<dbReference type="RefSeq" id="WP_013281887.1">
    <property type="nucleotide sequence ID" value="NC_014387.1"/>
</dbReference>
<evidence type="ECO:0000256" key="1">
    <source>
        <dbReference type="ARBA" id="ARBA00010233"/>
    </source>
</evidence>
<dbReference type="InterPro" id="IPR027461">
    <property type="entry name" value="Carboxypeptidase_A_C_sf"/>
</dbReference>
<dbReference type="Gene3D" id="3.50.30.60">
    <property type="entry name" value="LD-carboxypeptidase A C-terminal domain-like"/>
    <property type="match status" value="1"/>
</dbReference>
<dbReference type="Pfam" id="PF17676">
    <property type="entry name" value="Peptidase_S66C"/>
    <property type="match status" value="1"/>
</dbReference>
<dbReference type="InterPro" id="IPR040449">
    <property type="entry name" value="Peptidase_S66_N"/>
</dbReference>
<accession>E0RVS6</accession>
<dbReference type="STRING" id="515622.bpr_I2501"/>
<evidence type="ECO:0000256" key="2">
    <source>
        <dbReference type="ARBA" id="ARBA00022645"/>
    </source>
</evidence>
<dbReference type="GO" id="GO:0008236">
    <property type="term" value="F:serine-type peptidase activity"/>
    <property type="evidence" value="ECO:0007669"/>
    <property type="project" value="UniProtKB-KW"/>
</dbReference>
<comment type="similarity">
    <text evidence="1">Belongs to the peptidase S66 family.</text>
</comment>
<dbReference type="InterPro" id="IPR003507">
    <property type="entry name" value="S66_fam"/>
</dbReference>
<dbReference type="Proteomes" id="UP000001299">
    <property type="component" value="Chromosome 1"/>
</dbReference>
<evidence type="ECO:0000259" key="7">
    <source>
        <dbReference type="Pfam" id="PF17676"/>
    </source>
</evidence>
<keyword evidence="2 8" id="KW-0121">Carboxypeptidase</keyword>
<dbReference type="Pfam" id="PF02016">
    <property type="entry name" value="Peptidase_S66"/>
    <property type="match status" value="1"/>
</dbReference>
<sequence>MRYPEFLKPGGTIGFVAPSFGCTFEPYISRFENARKTFSEMGYGLDIGPNCDKAEGIGISNSPDKCGAELNEYYKSDKNDVLMSVGGGELMDEVVPYIDFKAVAAAKPKWYMGYSDNTNFIFPSVTLSDTAAIYAPCAGDFGMIKWHPAVADAFDLITGKKLSFESYDKWEMELPENPDDLCSYYVTEPNRMKAYIGKDNSEDEEISFSGRLIGGCLDCLVNLSGTPYEDAKGFSERYADDGIIWFLEACDLNVYSIRRSIWNLRESGWFSHVKGFLIGRPGAAFGQEMFGLDQYNAVTDMLGQYGVPILMDLDIGHHPPMIPMLCGALASVSFKDNKFTIAYTLK</sequence>
<evidence type="ECO:0000256" key="3">
    <source>
        <dbReference type="ARBA" id="ARBA00022670"/>
    </source>
</evidence>
<dbReference type="CDD" id="cd07062">
    <property type="entry name" value="Peptidase_S66_mccF_like"/>
    <property type="match status" value="1"/>
</dbReference>
<keyword evidence="3" id="KW-0645">Protease</keyword>
<dbReference type="SUPFAM" id="SSF141986">
    <property type="entry name" value="LD-carboxypeptidase A C-terminal domain-like"/>
    <property type="match status" value="1"/>
</dbReference>
<dbReference type="SUPFAM" id="SSF52317">
    <property type="entry name" value="Class I glutamine amidotransferase-like"/>
    <property type="match status" value="1"/>
</dbReference>
<protein>
    <submittedName>
        <fullName evidence="8">LD-carboxypeptidase</fullName>
        <ecNumber evidence="8">3.4.17.13</ecNumber>
    </submittedName>
</protein>
<dbReference type="Gene3D" id="3.40.50.10740">
    <property type="entry name" value="Class I glutamine amidotransferase-like"/>
    <property type="match status" value="1"/>
</dbReference>